<keyword evidence="14" id="KW-1185">Reference proteome</keyword>
<dbReference type="NCBIfam" id="TIGR01728">
    <property type="entry name" value="SsuA_fam"/>
    <property type="match status" value="1"/>
</dbReference>
<evidence type="ECO:0000256" key="7">
    <source>
        <dbReference type="ARBA" id="ARBA00022729"/>
    </source>
</evidence>
<keyword evidence="5" id="KW-1003">Cell membrane</keyword>
<comment type="caution">
    <text evidence="13">The sequence shown here is derived from an EMBL/GenBank/DDBJ whole genome shotgun (WGS) entry which is preliminary data.</text>
</comment>
<dbReference type="Pfam" id="PF13379">
    <property type="entry name" value="NMT1_2"/>
    <property type="match status" value="1"/>
</dbReference>
<evidence type="ECO:0000256" key="10">
    <source>
        <dbReference type="ARBA" id="ARBA00023288"/>
    </source>
</evidence>
<keyword evidence="4" id="KW-0813">Transport</keyword>
<evidence type="ECO:0000313" key="14">
    <source>
        <dbReference type="Proteomes" id="UP000737402"/>
    </source>
</evidence>
<comment type="similarity">
    <text evidence="3">Belongs to the bacterial solute-binding protein SsuA/TauA family.</text>
</comment>
<keyword evidence="9" id="KW-0564">Palmitate</keyword>
<evidence type="ECO:0000256" key="11">
    <source>
        <dbReference type="SAM" id="SignalP"/>
    </source>
</evidence>
<dbReference type="SUPFAM" id="SSF53850">
    <property type="entry name" value="Periplasmic binding protein-like II"/>
    <property type="match status" value="1"/>
</dbReference>
<dbReference type="InterPro" id="IPR001638">
    <property type="entry name" value="Solute-binding_3/MltF_N"/>
</dbReference>
<feature type="signal peptide" evidence="11">
    <location>
        <begin position="1"/>
        <end position="21"/>
    </location>
</feature>
<keyword evidence="10" id="KW-0449">Lipoprotein</keyword>
<evidence type="ECO:0000256" key="1">
    <source>
        <dbReference type="ARBA" id="ARBA00004418"/>
    </source>
</evidence>
<dbReference type="CDD" id="cd13553">
    <property type="entry name" value="PBP2_NrtA_CpmA_like"/>
    <property type="match status" value="1"/>
</dbReference>
<dbReference type="EMBL" id="JAFBED010000013">
    <property type="protein sequence ID" value="MBM7622052.1"/>
    <property type="molecule type" value="Genomic_DNA"/>
</dbReference>
<keyword evidence="7 11" id="KW-0732">Signal</keyword>
<feature type="chain" id="PRO_5045954117" evidence="11">
    <location>
        <begin position="22"/>
        <end position="332"/>
    </location>
</feature>
<sequence length="332" mass="35560">MKKSWLAVSALFLLLMGVLSGCGSSSSGSGDGKEKVVIGYFPNIDHVPAMVAREKALYEKALGEEYTVEYKTFPDGGAFMTALKTGDIDGGLVGPAPVMNNYSSGADVKIVAGASSGGTVIIASKESGISSVEELDGATFITPGIGCTHDVQMETFLKDFGLTSARIGGTLKHVTGNPAQYAGMFESKKVDAAAVPEPWASVLSIEYGAKILVDSNEISYGTTLPNTVFVTTGKLIDEKKDLVEKLVAAHQESVAFIEGNPEESKEIAIKSIKESTNQELSKEVVDSAWERIRFTNEVDAKVIQEFANSSFDLKFLKEKPDFKDLIDTQFIN</sequence>
<dbReference type="Gene3D" id="3.40.190.10">
    <property type="entry name" value="Periplasmic binding protein-like II"/>
    <property type="match status" value="2"/>
</dbReference>
<dbReference type="SMART" id="SM00062">
    <property type="entry name" value="PBPb"/>
    <property type="match status" value="1"/>
</dbReference>
<evidence type="ECO:0000256" key="5">
    <source>
        <dbReference type="ARBA" id="ARBA00022475"/>
    </source>
</evidence>
<evidence type="ECO:0000256" key="8">
    <source>
        <dbReference type="ARBA" id="ARBA00023136"/>
    </source>
</evidence>
<protein>
    <submittedName>
        <fullName evidence="13">NitT/TauT family transport system substrate-binding protein</fullName>
    </submittedName>
</protein>
<dbReference type="RefSeq" id="WP_204419278.1">
    <property type="nucleotide sequence ID" value="NZ_JAFBED010000013.1"/>
</dbReference>
<gene>
    <name evidence="13" type="ORF">JOC95_003962</name>
</gene>
<keyword evidence="8" id="KW-0472">Membrane</keyword>
<accession>A0ABS2P601</accession>
<comment type="subcellular location">
    <subcellularLocation>
        <location evidence="2">Cell inner membrane</location>
    </subcellularLocation>
    <subcellularLocation>
        <location evidence="1">Periplasm</location>
    </subcellularLocation>
</comment>
<evidence type="ECO:0000313" key="13">
    <source>
        <dbReference type="EMBL" id="MBM7622052.1"/>
    </source>
</evidence>
<reference evidence="13 14" key="1">
    <citation type="submission" date="2021-01" db="EMBL/GenBank/DDBJ databases">
        <title>Genomic Encyclopedia of Type Strains, Phase IV (KMG-IV): sequencing the most valuable type-strain genomes for metagenomic binning, comparative biology and taxonomic classification.</title>
        <authorList>
            <person name="Goeker M."/>
        </authorList>
    </citation>
    <scope>NUCLEOTIDE SEQUENCE [LARGE SCALE GENOMIC DNA]</scope>
    <source>
        <strain evidence="13 14">DSM 25879</strain>
    </source>
</reference>
<evidence type="ECO:0000256" key="6">
    <source>
        <dbReference type="ARBA" id="ARBA00022519"/>
    </source>
</evidence>
<evidence type="ECO:0000259" key="12">
    <source>
        <dbReference type="SMART" id="SM00062"/>
    </source>
</evidence>
<dbReference type="InterPro" id="IPR044527">
    <property type="entry name" value="NrtA/CpmA_ABC-bd_dom"/>
</dbReference>
<evidence type="ECO:0000256" key="3">
    <source>
        <dbReference type="ARBA" id="ARBA00010742"/>
    </source>
</evidence>
<dbReference type="PANTHER" id="PTHR30024">
    <property type="entry name" value="ALIPHATIC SULFONATES-BINDING PROTEIN-RELATED"/>
    <property type="match status" value="1"/>
</dbReference>
<feature type="domain" description="Solute-binding protein family 3/N-terminal" evidence="12">
    <location>
        <begin position="35"/>
        <end position="275"/>
    </location>
</feature>
<dbReference type="InterPro" id="IPR010067">
    <property type="entry name" value="ABC_SsuA_sub-bd"/>
</dbReference>
<evidence type="ECO:0000256" key="4">
    <source>
        <dbReference type="ARBA" id="ARBA00022448"/>
    </source>
</evidence>
<evidence type="ECO:0000256" key="9">
    <source>
        <dbReference type="ARBA" id="ARBA00023139"/>
    </source>
</evidence>
<dbReference type="PANTHER" id="PTHR30024:SF47">
    <property type="entry name" value="TAURINE-BINDING PERIPLASMIC PROTEIN"/>
    <property type="match status" value="1"/>
</dbReference>
<evidence type="ECO:0000256" key="2">
    <source>
        <dbReference type="ARBA" id="ARBA00004533"/>
    </source>
</evidence>
<dbReference type="Proteomes" id="UP000737402">
    <property type="component" value="Unassembled WGS sequence"/>
</dbReference>
<organism evidence="13 14">
    <name type="scientific">Sutcliffiella tianshenii</name>
    <dbReference type="NCBI Taxonomy" id="1463404"/>
    <lineage>
        <taxon>Bacteria</taxon>
        <taxon>Bacillati</taxon>
        <taxon>Bacillota</taxon>
        <taxon>Bacilli</taxon>
        <taxon>Bacillales</taxon>
        <taxon>Bacillaceae</taxon>
        <taxon>Sutcliffiella</taxon>
    </lineage>
</organism>
<dbReference type="PROSITE" id="PS51257">
    <property type="entry name" value="PROKAR_LIPOPROTEIN"/>
    <property type="match status" value="1"/>
</dbReference>
<proteinExistence type="inferred from homology"/>
<name>A0ABS2P601_9BACI</name>
<keyword evidence="6" id="KW-0997">Cell inner membrane</keyword>